<accession>A0A133NYW7</accession>
<keyword evidence="2 3" id="KW-0067">ATP-binding</keyword>
<dbReference type="PANTHER" id="PTHR22683">
    <property type="entry name" value="SPORULATION PROTEIN RELATED"/>
    <property type="match status" value="1"/>
</dbReference>
<dbReference type="Pfam" id="PF01580">
    <property type="entry name" value="FtsK_SpoIIIE"/>
    <property type="match status" value="1"/>
</dbReference>
<evidence type="ECO:0000313" key="6">
    <source>
        <dbReference type="EMBL" id="KXA21475.1"/>
    </source>
</evidence>
<dbReference type="RefSeq" id="WP_064347064.1">
    <property type="nucleotide sequence ID" value="NZ_KQ956850.1"/>
</dbReference>
<evidence type="ECO:0000256" key="1">
    <source>
        <dbReference type="ARBA" id="ARBA00022741"/>
    </source>
</evidence>
<dbReference type="EMBL" id="LRQB01000031">
    <property type="protein sequence ID" value="KXA21475.1"/>
    <property type="molecule type" value="Genomic_DNA"/>
</dbReference>
<feature type="domain" description="FtsK" evidence="5">
    <location>
        <begin position="179"/>
        <end position="363"/>
    </location>
</feature>
<dbReference type="Proteomes" id="UP000070687">
    <property type="component" value="Unassembled WGS sequence"/>
</dbReference>
<keyword evidence="1 3" id="KW-0547">Nucleotide-binding</keyword>
<evidence type="ECO:0000259" key="5">
    <source>
        <dbReference type="PROSITE" id="PS50901"/>
    </source>
</evidence>
<dbReference type="GO" id="GO:0005524">
    <property type="term" value="F:ATP binding"/>
    <property type="evidence" value="ECO:0007669"/>
    <property type="project" value="UniProtKB-UniRule"/>
</dbReference>
<dbReference type="InterPro" id="IPR027417">
    <property type="entry name" value="P-loop_NTPase"/>
</dbReference>
<evidence type="ECO:0000313" key="7">
    <source>
        <dbReference type="Proteomes" id="UP000070687"/>
    </source>
</evidence>
<dbReference type="PROSITE" id="PS50901">
    <property type="entry name" value="FTSK"/>
    <property type="match status" value="1"/>
</dbReference>
<dbReference type="OrthoDB" id="9807790at2"/>
<dbReference type="PANTHER" id="PTHR22683:SF1">
    <property type="entry name" value="TYPE VII SECRETION SYSTEM PROTEIN ESSC"/>
    <property type="match status" value="1"/>
</dbReference>
<evidence type="ECO:0000256" key="4">
    <source>
        <dbReference type="SAM" id="Phobius"/>
    </source>
</evidence>
<dbReference type="PATRIC" id="fig|2702.100.peg.547"/>
<keyword evidence="4" id="KW-1133">Transmembrane helix</keyword>
<dbReference type="Gene3D" id="3.40.50.300">
    <property type="entry name" value="P-loop containing nucleotide triphosphate hydrolases"/>
    <property type="match status" value="1"/>
</dbReference>
<dbReference type="InterPro" id="IPR003593">
    <property type="entry name" value="AAA+_ATPase"/>
</dbReference>
<dbReference type="GO" id="GO:0003677">
    <property type="term" value="F:DNA binding"/>
    <property type="evidence" value="ECO:0007669"/>
    <property type="project" value="InterPro"/>
</dbReference>
<evidence type="ECO:0000256" key="2">
    <source>
        <dbReference type="ARBA" id="ARBA00022840"/>
    </source>
</evidence>
<reference evidence="6 7" key="1">
    <citation type="submission" date="2016-01" db="EMBL/GenBank/DDBJ databases">
        <authorList>
            <person name="Oliw E.H."/>
        </authorList>
    </citation>
    <scope>NUCLEOTIDE SEQUENCE [LARGE SCALE GENOMIC DNA]</scope>
    <source>
        <strain evidence="6 7">PSS_7772B</strain>
    </source>
</reference>
<organism evidence="6 7">
    <name type="scientific">Gardnerella vaginalis</name>
    <dbReference type="NCBI Taxonomy" id="2702"/>
    <lineage>
        <taxon>Bacteria</taxon>
        <taxon>Bacillati</taxon>
        <taxon>Actinomycetota</taxon>
        <taxon>Actinomycetes</taxon>
        <taxon>Bifidobacteriales</taxon>
        <taxon>Bifidobacteriaceae</taxon>
        <taxon>Gardnerella</taxon>
    </lineage>
</organism>
<dbReference type="SMART" id="SM00382">
    <property type="entry name" value="AAA"/>
    <property type="match status" value="2"/>
</dbReference>
<proteinExistence type="predicted"/>
<dbReference type="InterPro" id="IPR002543">
    <property type="entry name" value="FtsK_dom"/>
</dbReference>
<evidence type="ECO:0000256" key="3">
    <source>
        <dbReference type="PROSITE-ProRule" id="PRU00289"/>
    </source>
</evidence>
<dbReference type="CDD" id="cd01127">
    <property type="entry name" value="TrwB_TraG_TraD_VirD4"/>
    <property type="match status" value="1"/>
</dbReference>
<comment type="caution">
    <text evidence="6">The sequence shown here is derived from an EMBL/GenBank/DDBJ whole genome shotgun (WGS) entry which is preliminary data.</text>
</comment>
<sequence length="643" mass="70691">MRKESHTTITTTKVLMYVQLAASIVPILAHIALAIMAWMQNNWMMLAMIVPSIMMYVTSLVPQILQYLTQQQNTQNAEQNQQITQEPYSSAANFSYEQASEENLPDNLTPVSLETLLMNRNAACTAQPPWKTVLYTWLKNITTNCAQNTLESANQYITSHASLPSTKQKHLIAPLGVSNNGYCYMDLINNGPHALVAGTTGSGKSVLLTTWCLALAFQYAPEQLHFVFMDFKGGATFDALSTLPHTVGNVGDLNLRHATRALRGLELELDRRERLVAQQGCHNISQVIPAEPSLLIVIDEFHALKDQLPDYMPRLIRIASVGRSLGMHIIAGTQNPLGQVSADMKANIAINICLRVRDGMQSQELLGTSQASHISPHTPGSAYYNIGEGVTSLRCAQSQNPRRLVRAIQLAGRFCHHEYSPTLFSAPLPSLLSIEQLKQYDHKTDDNKIKVATHQQTRITNPLAQAVVIGLQDDSIHLSPAFLPLHLGNVAIIGGRQQGKSTILRIISQALQVPVYSGTTLTAQNVACVQHNVSPLLIDDADELLNPLNADQQAIAFQEQLQNSYFPIVFSTNTARNLRLPEQAPVRIIFPTGDVGMDTMLGIPTALSKTLDAQDYQLPGRCVIIAPGAANLVQVVWPNDCRK</sequence>
<dbReference type="AlphaFoldDB" id="A0A133NYW7"/>
<dbReference type="SUPFAM" id="SSF52540">
    <property type="entry name" value="P-loop containing nucleoside triphosphate hydrolases"/>
    <property type="match status" value="2"/>
</dbReference>
<gene>
    <name evidence="6" type="ORF">HMPREF3208_00569</name>
</gene>
<dbReference type="InterPro" id="IPR050206">
    <property type="entry name" value="FtsK/SpoIIIE/SftA"/>
</dbReference>
<name>A0A133NYW7_GARVA</name>
<feature type="transmembrane region" description="Helical" evidence="4">
    <location>
        <begin position="20"/>
        <end position="39"/>
    </location>
</feature>
<protein>
    <submittedName>
        <fullName evidence="6">FtsK/SpoIIIE family protein</fullName>
    </submittedName>
</protein>
<feature type="binding site" evidence="3">
    <location>
        <begin position="198"/>
        <end position="205"/>
    </location>
    <ligand>
        <name>ATP</name>
        <dbReference type="ChEBI" id="CHEBI:30616"/>
    </ligand>
</feature>
<keyword evidence="4" id="KW-0472">Membrane</keyword>
<keyword evidence="4" id="KW-0812">Transmembrane</keyword>